<keyword evidence="2" id="KW-1185">Reference proteome</keyword>
<evidence type="ECO:0000313" key="2">
    <source>
        <dbReference type="Proteomes" id="UP000238157"/>
    </source>
</evidence>
<protein>
    <submittedName>
        <fullName evidence="1">Uncharacterized protein</fullName>
    </submittedName>
</protein>
<accession>A0A2T0WVA9</accession>
<dbReference type="EMBL" id="PVTR01000001">
    <property type="protein sequence ID" value="PRY90609.1"/>
    <property type="molecule type" value="Genomic_DNA"/>
</dbReference>
<organism evidence="1 2">
    <name type="scientific">Mongoliibacter ruber</name>
    <dbReference type="NCBI Taxonomy" id="1750599"/>
    <lineage>
        <taxon>Bacteria</taxon>
        <taxon>Pseudomonadati</taxon>
        <taxon>Bacteroidota</taxon>
        <taxon>Cytophagia</taxon>
        <taxon>Cytophagales</taxon>
        <taxon>Cyclobacteriaceae</taxon>
        <taxon>Mongoliibacter</taxon>
    </lineage>
</organism>
<name>A0A2T0WVA9_9BACT</name>
<comment type="caution">
    <text evidence="1">The sequence shown here is derived from an EMBL/GenBank/DDBJ whole genome shotgun (WGS) entry which is preliminary data.</text>
</comment>
<dbReference type="RefSeq" id="WP_106131850.1">
    <property type="nucleotide sequence ID" value="NZ_PVTR01000001.1"/>
</dbReference>
<reference evidence="1 2" key="1">
    <citation type="submission" date="2018-03" db="EMBL/GenBank/DDBJ databases">
        <title>Genomic Encyclopedia of Archaeal and Bacterial Type Strains, Phase II (KMG-II): from individual species to whole genera.</title>
        <authorList>
            <person name="Goeker M."/>
        </authorList>
    </citation>
    <scope>NUCLEOTIDE SEQUENCE [LARGE SCALE GENOMIC DNA]</scope>
    <source>
        <strain evidence="1 2">DSM 27929</strain>
    </source>
</reference>
<gene>
    <name evidence="1" type="ORF">CLW00_101273</name>
</gene>
<dbReference type="OrthoDB" id="72471at2"/>
<sequence length="245" mass="28700">MAKLKPNQFLLDSHLITERPILYQTEMVKSVLHGLKKQTRRTKGLDYLNINTPSDWIFDLRLIERFFFKHINYPNSSGLDFFCPYGKPGDLLWVRETWCNMQTASKPEDNGIRFRASTEKNNFTWKPSIHMPKAAARIWLMVEDVKVERLQHISEEDAIDEGIQFGKGIDYKGWHYDYEANLYNLSNAKSSFKTLWKSINGQASWQANPWVWVIKFRELSRTGHPSEETILKNHLQVIGEEVAHV</sequence>
<proteinExistence type="predicted"/>
<dbReference type="AlphaFoldDB" id="A0A2T0WVA9"/>
<dbReference type="Proteomes" id="UP000238157">
    <property type="component" value="Unassembled WGS sequence"/>
</dbReference>
<evidence type="ECO:0000313" key="1">
    <source>
        <dbReference type="EMBL" id="PRY90609.1"/>
    </source>
</evidence>